<feature type="domain" description="Transcription regulator PadR N-terminal" evidence="1">
    <location>
        <begin position="34"/>
        <end position="100"/>
    </location>
</feature>
<dbReference type="EMBL" id="LMVP01000228">
    <property type="protein sequence ID" value="PAV12510.1"/>
    <property type="molecule type" value="Genomic_DNA"/>
</dbReference>
<dbReference type="SUPFAM" id="SSF46785">
    <property type="entry name" value="Winged helix' DNA-binding domain"/>
    <property type="match status" value="1"/>
</dbReference>
<protein>
    <recommendedName>
        <fullName evidence="1">Transcription regulator PadR N-terminal domain-containing protein</fullName>
    </recommendedName>
</protein>
<gene>
    <name evidence="2" type="ORF">ASJ81_20300</name>
</gene>
<dbReference type="Gene3D" id="1.10.10.10">
    <property type="entry name" value="Winged helix-like DNA-binding domain superfamily/Winged helix DNA-binding domain"/>
    <property type="match status" value="1"/>
</dbReference>
<evidence type="ECO:0000313" key="2">
    <source>
        <dbReference type="EMBL" id="PAV12510.1"/>
    </source>
</evidence>
<proteinExistence type="predicted"/>
<dbReference type="Proteomes" id="UP000218164">
    <property type="component" value="Unassembled WGS sequence"/>
</dbReference>
<dbReference type="InterPro" id="IPR036388">
    <property type="entry name" value="WH-like_DNA-bd_sf"/>
</dbReference>
<organism evidence="2 3">
    <name type="scientific">Methanosarcina spelaei</name>
    <dbReference type="NCBI Taxonomy" id="1036679"/>
    <lineage>
        <taxon>Archaea</taxon>
        <taxon>Methanobacteriati</taxon>
        <taxon>Methanobacteriota</taxon>
        <taxon>Stenosarchaea group</taxon>
        <taxon>Methanomicrobia</taxon>
        <taxon>Methanosarcinales</taxon>
        <taxon>Methanosarcinaceae</taxon>
        <taxon>Methanosarcina</taxon>
    </lineage>
</organism>
<name>A0A2A2HT94_9EURY</name>
<evidence type="ECO:0000259" key="1">
    <source>
        <dbReference type="Pfam" id="PF03551"/>
    </source>
</evidence>
<dbReference type="InterPro" id="IPR036390">
    <property type="entry name" value="WH_DNA-bd_sf"/>
</dbReference>
<accession>A0A2A2HT94</accession>
<dbReference type="OrthoDB" id="56053at2157"/>
<reference evidence="2 3" key="1">
    <citation type="journal article" date="2017" name="BMC Genomics">
        <title>Genomic analysis of methanogenic archaea reveals a shift towards energy conservation.</title>
        <authorList>
            <person name="Gilmore S.P."/>
            <person name="Henske J.K."/>
            <person name="Sexton J.A."/>
            <person name="Solomon K.V."/>
            <person name="Seppala S."/>
            <person name="Yoo J.I."/>
            <person name="Huyett L.M."/>
            <person name="Pressman A."/>
            <person name="Cogan J.Z."/>
            <person name="Kivenson V."/>
            <person name="Peng X."/>
            <person name="Tan Y."/>
            <person name="Valentine D.L."/>
            <person name="O'Malley M.A."/>
        </authorList>
    </citation>
    <scope>NUCLEOTIDE SEQUENCE [LARGE SCALE GENOMIC DNA]</scope>
    <source>
        <strain evidence="2 3">MC-15</strain>
    </source>
</reference>
<dbReference type="Pfam" id="PF03551">
    <property type="entry name" value="PadR"/>
    <property type="match status" value="1"/>
</dbReference>
<dbReference type="AlphaFoldDB" id="A0A2A2HT94"/>
<comment type="caution">
    <text evidence="2">The sequence shown here is derived from an EMBL/GenBank/DDBJ whole genome shotgun (WGS) entry which is preliminary data.</text>
</comment>
<keyword evidence="3" id="KW-1185">Reference proteome</keyword>
<sequence>MHSRHESITRDSDFETQKESDIENLVKKHLGVIVLSILKTQPMCGQDIVKEIFRQYQVLISQSSVYQILYTLKEKNILEANNIKGDMRSKVYVPTNQGNEIIYSILDEFVSSMEYLLITLKEDRNYKRRR</sequence>
<dbReference type="RefSeq" id="WP_095644611.1">
    <property type="nucleotide sequence ID" value="NZ_LMVP01000228.1"/>
</dbReference>
<dbReference type="InterPro" id="IPR005149">
    <property type="entry name" value="Tscrpt_reg_PadR_N"/>
</dbReference>
<evidence type="ECO:0000313" key="3">
    <source>
        <dbReference type="Proteomes" id="UP000218164"/>
    </source>
</evidence>